<proteinExistence type="predicted"/>
<keyword evidence="3 5" id="KW-1133">Transmembrane helix</keyword>
<feature type="transmembrane region" description="Helical" evidence="5">
    <location>
        <begin position="12"/>
        <end position="35"/>
    </location>
</feature>
<reference evidence="7" key="1">
    <citation type="submission" date="2020-01" db="EMBL/GenBank/DDBJ databases">
        <authorList>
            <consortium name="DOE Joint Genome Institute"/>
            <person name="Haridas S."/>
            <person name="Albert R."/>
            <person name="Binder M."/>
            <person name="Bloem J."/>
            <person name="Labutti K."/>
            <person name="Salamov A."/>
            <person name="Andreopoulos B."/>
            <person name="Baker S.E."/>
            <person name="Barry K."/>
            <person name="Bills G."/>
            <person name="Bluhm B.H."/>
            <person name="Cannon C."/>
            <person name="Castanera R."/>
            <person name="Culley D.E."/>
            <person name="Daum C."/>
            <person name="Ezra D."/>
            <person name="Gonzalez J.B."/>
            <person name="Henrissat B."/>
            <person name="Kuo A."/>
            <person name="Liang C."/>
            <person name="Lipzen A."/>
            <person name="Lutzoni F."/>
            <person name="Magnuson J."/>
            <person name="Mondo S."/>
            <person name="Nolan M."/>
            <person name="Ohm R."/>
            <person name="Pangilinan J."/>
            <person name="Park H.-J."/>
            <person name="Ramirez L."/>
            <person name="Alfaro M."/>
            <person name="Sun H."/>
            <person name="Tritt A."/>
            <person name="Yoshinaga Y."/>
            <person name="Zwiers L.-H."/>
            <person name="Turgeon B.G."/>
            <person name="Goodwin S.B."/>
            <person name="Spatafora J.W."/>
            <person name="Crous P.W."/>
            <person name="Grigoriev I.V."/>
        </authorList>
    </citation>
    <scope>NUCLEOTIDE SEQUENCE</scope>
    <source>
        <strain evidence="7">CBS 394.84</strain>
    </source>
</reference>
<dbReference type="AlphaFoldDB" id="A0A9P4GP14"/>
<accession>A0A9P4GP14</accession>
<dbReference type="EMBL" id="ML976615">
    <property type="protein sequence ID" value="KAF1848712.1"/>
    <property type="molecule type" value="Genomic_DNA"/>
</dbReference>
<organism evidence="7 8">
    <name type="scientific">Cucurbitaria berberidis CBS 394.84</name>
    <dbReference type="NCBI Taxonomy" id="1168544"/>
    <lineage>
        <taxon>Eukaryota</taxon>
        <taxon>Fungi</taxon>
        <taxon>Dikarya</taxon>
        <taxon>Ascomycota</taxon>
        <taxon>Pezizomycotina</taxon>
        <taxon>Dothideomycetes</taxon>
        <taxon>Pleosporomycetidae</taxon>
        <taxon>Pleosporales</taxon>
        <taxon>Pleosporineae</taxon>
        <taxon>Cucurbitariaceae</taxon>
        <taxon>Cucurbitaria</taxon>
    </lineage>
</organism>
<dbReference type="RefSeq" id="XP_040791275.1">
    <property type="nucleotide sequence ID" value="XM_040930125.1"/>
</dbReference>
<dbReference type="OrthoDB" id="1641132at2759"/>
<feature type="domain" description="TMEM205-like" evidence="6">
    <location>
        <begin position="11"/>
        <end position="109"/>
    </location>
</feature>
<gene>
    <name evidence="7" type="ORF">K460DRAFT_309327</name>
</gene>
<dbReference type="Proteomes" id="UP000800039">
    <property type="component" value="Unassembled WGS sequence"/>
</dbReference>
<keyword evidence="4 5" id="KW-0472">Membrane</keyword>
<dbReference type="InterPro" id="IPR053009">
    <property type="entry name" value="Xanthocillin_Biosynth-Assoc"/>
</dbReference>
<dbReference type="GeneID" id="63847377"/>
<evidence type="ECO:0000313" key="7">
    <source>
        <dbReference type="EMBL" id="KAF1848712.1"/>
    </source>
</evidence>
<dbReference type="PANTHER" id="PTHR23241">
    <property type="entry name" value="LATE EMBRYOGENESIS ABUNDANT PLANTS LEA-RELATED"/>
    <property type="match status" value="1"/>
</dbReference>
<comment type="caution">
    <text evidence="7">The sequence shown here is derived from an EMBL/GenBank/DDBJ whole genome shotgun (WGS) entry which is preliminary data.</text>
</comment>
<keyword evidence="2 5" id="KW-0812">Transmembrane</keyword>
<dbReference type="PANTHER" id="PTHR23241:SF102">
    <property type="entry name" value="LD23009P"/>
    <property type="match status" value="1"/>
</dbReference>
<name>A0A9P4GP14_9PLEO</name>
<keyword evidence="8" id="KW-1185">Reference proteome</keyword>
<dbReference type="Pfam" id="PF13664">
    <property type="entry name" value="DUF4149"/>
    <property type="match status" value="1"/>
</dbReference>
<evidence type="ECO:0000256" key="3">
    <source>
        <dbReference type="ARBA" id="ARBA00022989"/>
    </source>
</evidence>
<evidence type="ECO:0000256" key="2">
    <source>
        <dbReference type="ARBA" id="ARBA00022692"/>
    </source>
</evidence>
<evidence type="ECO:0000313" key="8">
    <source>
        <dbReference type="Proteomes" id="UP000800039"/>
    </source>
</evidence>
<evidence type="ECO:0000256" key="5">
    <source>
        <dbReference type="SAM" id="Phobius"/>
    </source>
</evidence>
<feature type="transmembrane region" description="Helical" evidence="5">
    <location>
        <begin position="81"/>
        <end position="99"/>
    </location>
</feature>
<dbReference type="InterPro" id="IPR025423">
    <property type="entry name" value="TMEM205-like"/>
</dbReference>
<comment type="subcellular location">
    <subcellularLocation>
        <location evidence="1">Membrane</location>
    </subcellularLocation>
</comment>
<feature type="transmembrane region" description="Helical" evidence="5">
    <location>
        <begin position="140"/>
        <end position="160"/>
    </location>
</feature>
<evidence type="ECO:0000256" key="1">
    <source>
        <dbReference type="ARBA" id="ARBA00004370"/>
    </source>
</evidence>
<evidence type="ECO:0000259" key="6">
    <source>
        <dbReference type="Pfam" id="PF13664"/>
    </source>
</evidence>
<evidence type="ECO:0000256" key="4">
    <source>
        <dbReference type="ARBA" id="ARBA00023136"/>
    </source>
</evidence>
<dbReference type="GO" id="GO:0016020">
    <property type="term" value="C:membrane"/>
    <property type="evidence" value="ECO:0007669"/>
    <property type="project" value="UniProtKB-SubCell"/>
</dbReference>
<sequence>MSSILGPVHLLAYSTLLGTELYQSFVMTKVAYQALPRSAFTSLQKRVFPIYFQSQSLLLLLAAVSIPPHGLISLFKEKSDWIPFAVAGITAGLNLVVYGPRTKELMIEKVHQATRDVDLELSTGTVSESMKKLNRSFSRAHAMSIHLNLVAIGATLWYGWRLASRLRFDTK</sequence>
<protein>
    <recommendedName>
        <fullName evidence="6">TMEM205-like domain-containing protein</fullName>
    </recommendedName>
</protein>